<evidence type="ECO:0000313" key="2">
    <source>
        <dbReference type="EMBL" id="SVA51849.1"/>
    </source>
</evidence>
<feature type="transmembrane region" description="Helical" evidence="1">
    <location>
        <begin position="20"/>
        <end position="38"/>
    </location>
</feature>
<feature type="transmembrane region" description="Helical" evidence="1">
    <location>
        <begin position="44"/>
        <end position="63"/>
    </location>
</feature>
<organism evidence="2">
    <name type="scientific">marine metagenome</name>
    <dbReference type="NCBI Taxonomy" id="408172"/>
    <lineage>
        <taxon>unclassified sequences</taxon>
        <taxon>metagenomes</taxon>
        <taxon>ecological metagenomes</taxon>
    </lineage>
</organism>
<keyword evidence="1" id="KW-0472">Membrane</keyword>
<gene>
    <name evidence="2" type="ORF">METZ01_LOCUS104703</name>
</gene>
<accession>A0A381WH86</accession>
<dbReference type="EMBL" id="UINC01011801">
    <property type="protein sequence ID" value="SVA51849.1"/>
    <property type="molecule type" value="Genomic_DNA"/>
</dbReference>
<sequence length="81" mass="8407">VLARRASLRRLAHLGQRLGYLAFVVSIVVFAIGLSTGFSDGVATSLVVLLVAGSFVLAPAIVLHHAVRAADDEDRGTTGGH</sequence>
<dbReference type="AlphaFoldDB" id="A0A381WH86"/>
<proteinExistence type="predicted"/>
<reference evidence="2" key="1">
    <citation type="submission" date="2018-05" db="EMBL/GenBank/DDBJ databases">
        <authorList>
            <person name="Lanie J.A."/>
            <person name="Ng W.-L."/>
            <person name="Kazmierczak K.M."/>
            <person name="Andrzejewski T.M."/>
            <person name="Davidsen T.M."/>
            <person name="Wayne K.J."/>
            <person name="Tettelin H."/>
            <person name="Glass J.I."/>
            <person name="Rusch D."/>
            <person name="Podicherti R."/>
            <person name="Tsui H.-C.T."/>
            <person name="Winkler M.E."/>
        </authorList>
    </citation>
    <scope>NUCLEOTIDE SEQUENCE</scope>
</reference>
<name>A0A381WH86_9ZZZZ</name>
<protein>
    <submittedName>
        <fullName evidence="2">Uncharacterized protein</fullName>
    </submittedName>
</protein>
<evidence type="ECO:0000256" key="1">
    <source>
        <dbReference type="SAM" id="Phobius"/>
    </source>
</evidence>
<keyword evidence="1" id="KW-1133">Transmembrane helix</keyword>
<keyword evidence="1" id="KW-0812">Transmembrane</keyword>
<feature type="non-terminal residue" evidence="2">
    <location>
        <position position="1"/>
    </location>
</feature>